<dbReference type="InterPro" id="IPR018187">
    <property type="entry name" value="Asp/Glu_racemase_AS_1"/>
</dbReference>
<evidence type="ECO:0000256" key="5">
    <source>
        <dbReference type="ARBA" id="ARBA00023235"/>
    </source>
</evidence>
<feature type="active site" description="Proton donor/acceptor" evidence="8">
    <location>
        <position position="184"/>
    </location>
</feature>
<evidence type="ECO:0000256" key="4">
    <source>
        <dbReference type="ARBA" id="ARBA00022984"/>
    </source>
</evidence>
<evidence type="ECO:0000256" key="8">
    <source>
        <dbReference type="HAMAP-Rule" id="MF_00258"/>
    </source>
</evidence>
<dbReference type="PANTHER" id="PTHR21198:SF2">
    <property type="entry name" value="GLUTAMATE RACEMASE"/>
    <property type="match status" value="1"/>
</dbReference>
<dbReference type="RefSeq" id="WP_074427326.1">
    <property type="nucleotide sequence ID" value="NZ_BJEG01000005.1"/>
</dbReference>
<dbReference type="Proteomes" id="UP000182448">
    <property type="component" value="Unassembled WGS sequence"/>
</dbReference>
<feature type="binding site" evidence="8">
    <location>
        <begin position="42"/>
        <end position="43"/>
    </location>
    <ligand>
        <name>substrate</name>
    </ligand>
</feature>
<evidence type="ECO:0000313" key="11">
    <source>
        <dbReference type="Proteomes" id="UP000182448"/>
    </source>
</evidence>
<protein>
    <recommendedName>
        <fullName evidence="7 8">Glutamate racemase</fullName>
        <ecNumber evidence="2 8">5.1.1.3</ecNumber>
    </recommendedName>
</protein>
<dbReference type="GO" id="GO:0009252">
    <property type="term" value="P:peptidoglycan biosynthetic process"/>
    <property type="evidence" value="ECO:0007669"/>
    <property type="project" value="UniProtKB-UniRule"/>
</dbReference>
<evidence type="ECO:0000256" key="6">
    <source>
        <dbReference type="ARBA" id="ARBA00023316"/>
    </source>
</evidence>
<feature type="binding site" evidence="8">
    <location>
        <begin position="74"/>
        <end position="75"/>
    </location>
    <ligand>
        <name>substrate</name>
    </ligand>
</feature>
<feature type="binding site" evidence="8">
    <location>
        <begin position="10"/>
        <end position="11"/>
    </location>
    <ligand>
        <name>substrate</name>
    </ligand>
</feature>
<evidence type="ECO:0000256" key="7">
    <source>
        <dbReference type="ARBA" id="ARBA00070053"/>
    </source>
</evidence>
<accession>A0A4Y4G7B9</accession>
<keyword evidence="5 8" id="KW-0413">Isomerase</keyword>
<reference evidence="9 12" key="2">
    <citation type="submission" date="2020-04" db="EMBL/GenBank/DDBJ databases">
        <title>MicrobeNet Type strains.</title>
        <authorList>
            <person name="Nicholson A.C."/>
        </authorList>
    </citation>
    <scope>NUCLEOTIDE SEQUENCE [LARGE SCALE GENOMIC DNA]</scope>
    <source>
        <strain evidence="9 12">CCUG 33494</strain>
    </source>
</reference>
<keyword evidence="11" id="KW-1185">Reference proteome</keyword>
<dbReference type="PROSITE" id="PS00924">
    <property type="entry name" value="ASP_GLU_RACEMASE_2"/>
    <property type="match status" value="1"/>
</dbReference>
<comment type="pathway">
    <text evidence="8">Cell wall biogenesis; peptidoglycan biosynthesis.</text>
</comment>
<dbReference type="NCBIfam" id="TIGR00067">
    <property type="entry name" value="glut_race"/>
    <property type="match status" value="1"/>
</dbReference>
<proteinExistence type="inferred from homology"/>
<dbReference type="UniPathway" id="UPA00219"/>
<dbReference type="EMBL" id="FMAW01000007">
    <property type="protein sequence ID" value="SCB92501.1"/>
    <property type="molecule type" value="Genomic_DNA"/>
</dbReference>
<dbReference type="Proteomes" id="UP000585749">
    <property type="component" value="Unassembled WGS sequence"/>
</dbReference>
<dbReference type="AlphaFoldDB" id="A0A4Y4G7B9"/>
<evidence type="ECO:0000313" key="10">
    <source>
        <dbReference type="EMBL" id="SCB92501.1"/>
    </source>
</evidence>
<dbReference type="PANTHER" id="PTHR21198">
    <property type="entry name" value="GLUTAMATE RACEMASE"/>
    <property type="match status" value="1"/>
</dbReference>
<comment type="catalytic activity">
    <reaction evidence="1 8">
        <text>L-glutamate = D-glutamate</text>
        <dbReference type="Rhea" id="RHEA:12813"/>
        <dbReference type="ChEBI" id="CHEBI:29985"/>
        <dbReference type="ChEBI" id="CHEBI:29986"/>
        <dbReference type="EC" id="5.1.1.3"/>
    </reaction>
</comment>
<dbReference type="GO" id="GO:0071555">
    <property type="term" value="P:cell wall organization"/>
    <property type="evidence" value="ECO:0007669"/>
    <property type="project" value="UniProtKB-KW"/>
</dbReference>
<evidence type="ECO:0000256" key="2">
    <source>
        <dbReference type="ARBA" id="ARBA00013090"/>
    </source>
</evidence>
<keyword evidence="4 8" id="KW-0573">Peptidoglycan synthesis</keyword>
<feature type="active site" description="Proton donor/acceptor" evidence="8">
    <location>
        <position position="73"/>
    </location>
</feature>
<dbReference type="OrthoDB" id="9801055at2"/>
<dbReference type="SUPFAM" id="SSF53681">
    <property type="entry name" value="Aspartate/glutamate racemase"/>
    <property type="match status" value="2"/>
</dbReference>
<dbReference type="Gene3D" id="3.40.50.1860">
    <property type="match status" value="2"/>
</dbReference>
<reference evidence="10 11" key="1">
    <citation type="submission" date="2016-08" db="EMBL/GenBank/DDBJ databases">
        <authorList>
            <person name="Varghese N."/>
            <person name="Submissions Spin"/>
        </authorList>
    </citation>
    <scope>NUCLEOTIDE SEQUENCE [LARGE SCALE GENOMIC DNA]</scope>
    <source>
        <strain evidence="10 11">R-53116</strain>
    </source>
</reference>
<comment type="similarity">
    <text evidence="8">Belongs to the aspartate/glutamate racemases family.</text>
</comment>
<dbReference type="Pfam" id="PF01177">
    <property type="entry name" value="Asp_Glu_race"/>
    <property type="match status" value="1"/>
</dbReference>
<keyword evidence="3 8" id="KW-0133">Cell shape</keyword>
<dbReference type="GO" id="GO:0008360">
    <property type="term" value="P:regulation of cell shape"/>
    <property type="evidence" value="ECO:0007669"/>
    <property type="project" value="UniProtKB-KW"/>
</dbReference>
<evidence type="ECO:0000256" key="1">
    <source>
        <dbReference type="ARBA" id="ARBA00001602"/>
    </source>
</evidence>
<organism evidence="9 12">
    <name type="scientific">Weissella hellenica</name>
    <dbReference type="NCBI Taxonomy" id="46256"/>
    <lineage>
        <taxon>Bacteria</taxon>
        <taxon>Bacillati</taxon>
        <taxon>Bacillota</taxon>
        <taxon>Bacilli</taxon>
        <taxon>Lactobacillales</taxon>
        <taxon>Lactobacillaceae</taxon>
        <taxon>Weissella</taxon>
    </lineage>
</organism>
<evidence type="ECO:0000313" key="12">
    <source>
        <dbReference type="Proteomes" id="UP000585749"/>
    </source>
</evidence>
<dbReference type="GO" id="GO:0008881">
    <property type="term" value="F:glutamate racemase activity"/>
    <property type="evidence" value="ECO:0007669"/>
    <property type="project" value="UniProtKB-UniRule"/>
</dbReference>
<feature type="binding site" evidence="8">
    <location>
        <begin position="185"/>
        <end position="186"/>
    </location>
    <ligand>
        <name>substrate</name>
    </ligand>
</feature>
<dbReference type="InterPro" id="IPR033134">
    <property type="entry name" value="Asp/Glu_racemase_AS_2"/>
</dbReference>
<comment type="function">
    <text evidence="8">Provides the (R)-glutamate required for cell wall biosynthesis.</text>
</comment>
<evidence type="ECO:0000256" key="3">
    <source>
        <dbReference type="ARBA" id="ARBA00022960"/>
    </source>
</evidence>
<name>A0A4Y4G7B9_WEIHE</name>
<dbReference type="GO" id="GO:0042802">
    <property type="term" value="F:identical protein binding"/>
    <property type="evidence" value="ECO:0007669"/>
    <property type="project" value="UniProtKB-ARBA"/>
</dbReference>
<dbReference type="EMBL" id="JAAXPM010000002">
    <property type="protein sequence ID" value="NKY66708.1"/>
    <property type="molecule type" value="Genomic_DNA"/>
</dbReference>
<keyword evidence="6 8" id="KW-0961">Cell wall biogenesis/degradation</keyword>
<gene>
    <name evidence="8" type="primary">murI</name>
    <name evidence="10" type="ORF">GA0061075_1079</name>
    <name evidence="9" type="ORF">HF960_03240</name>
</gene>
<comment type="caution">
    <text evidence="9">The sequence shown here is derived from an EMBL/GenBank/DDBJ whole genome shotgun (WGS) entry which is preliminary data.</text>
</comment>
<sequence>MDNRAIGYIDSGIGGLSVVKKALEQLPNEQVYYVGDTARMPYGPRQPKEVKKFTWELVNFLTDKNIKLLVIACNTATAAALDELTANLDIPVVGVIQPGVQTANKVTKTQEIGVIATQGTVNSQAYYNGLKKVNKANHITQLAAPRLVEIAEQPVKDTGVIQQEIIKILSPIKQGNVDTLVLGCTHFPLLASYIQRAVGEQVKLVDAGAAAVSVVANILKEQDIQHESLTVTPQKHDEYYTTGNQKTFLKLAQSWLQTNSLDVKHLAIQDGCLILNK</sequence>
<evidence type="ECO:0000313" key="9">
    <source>
        <dbReference type="EMBL" id="NKY66708.1"/>
    </source>
</evidence>
<dbReference type="HAMAP" id="MF_00258">
    <property type="entry name" value="Glu_racemase"/>
    <property type="match status" value="1"/>
</dbReference>
<dbReference type="EC" id="5.1.1.3" evidence="2 8"/>
<dbReference type="FunFam" id="3.40.50.1860:FF:000002">
    <property type="entry name" value="Glutamate racemase"/>
    <property type="match status" value="1"/>
</dbReference>
<dbReference type="InterPro" id="IPR015942">
    <property type="entry name" value="Asp/Glu/hydantoin_racemase"/>
</dbReference>
<dbReference type="InterPro" id="IPR001920">
    <property type="entry name" value="Asp/Glu_race"/>
</dbReference>
<dbReference type="InterPro" id="IPR004391">
    <property type="entry name" value="Glu_race"/>
</dbReference>
<dbReference type="PROSITE" id="PS00923">
    <property type="entry name" value="ASP_GLU_RACEMASE_1"/>
    <property type="match status" value="1"/>
</dbReference>